<evidence type="ECO:0000256" key="2">
    <source>
        <dbReference type="ARBA" id="ARBA00006082"/>
    </source>
</evidence>
<dbReference type="GO" id="GO:0061982">
    <property type="term" value="P:meiosis I cell cycle process"/>
    <property type="evidence" value="ECO:0007669"/>
    <property type="project" value="UniProtKB-ARBA"/>
</dbReference>
<dbReference type="FunFam" id="3.30.230.10:FF:000014">
    <property type="entry name" value="DNA mismatch repair protein Mlh1"/>
    <property type="match status" value="1"/>
</dbReference>
<dbReference type="CDD" id="cd16926">
    <property type="entry name" value="HATPase_MutL-MLH-PMS-like"/>
    <property type="match status" value="1"/>
</dbReference>
<dbReference type="RefSeq" id="XP_028476714.1">
    <property type="nucleotide sequence ID" value="XM_028622821.1"/>
</dbReference>
<feature type="compositionally biased region" description="Polar residues" evidence="6">
    <location>
        <begin position="10"/>
        <end position="23"/>
    </location>
</feature>
<feature type="region of interest" description="Disordered" evidence="6">
    <location>
        <begin position="1"/>
        <end position="23"/>
    </location>
</feature>
<dbReference type="SMART" id="SM01340">
    <property type="entry name" value="DNA_mis_repair"/>
    <property type="match status" value="1"/>
</dbReference>
<dbReference type="GO" id="GO:0032389">
    <property type="term" value="C:MutLalpha complex"/>
    <property type="evidence" value="ECO:0007669"/>
    <property type="project" value="TreeGrafter"/>
</dbReference>
<accession>A0A427XUH4</accession>
<dbReference type="Pfam" id="PF13589">
    <property type="entry name" value="HATPase_c_3"/>
    <property type="match status" value="1"/>
</dbReference>
<organism evidence="8 9">
    <name type="scientific">Apiotrichum porosum</name>
    <dbReference type="NCBI Taxonomy" id="105984"/>
    <lineage>
        <taxon>Eukaryota</taxon>
        <taxon>Fungi</taxon>
        <taxon>Dikarya</taxon>
        <taxon>Basidiomycota</taxon>
        <taxon>Agaricomycotina</taxon>
        <taxon>Tremellomycetes</taxon>
        <taxon>Trichosporonales</taxon>
        <taxon>Trichosporonaceae</taxon>
        <taxon>Apiotrichum</taxon>
    </lineage>
</organism>
<dbReference type="STRING" id="105984.A0A427XUH4"/>
<keyword evidence="9" id="KW-1185">Reference proteome</keyword>
<comment type="subcellular location">
    <subcellularLocation>
        <location evidence="1">Nucleus</location>
    </subcellularLocation>
</comment>
<keyword evidence="5" id="KW-0539">Nucleus</keyword>
<dbReference type="OrthoDB" id="10263226at2759"/>
<evidence type="ECO:0000256" key="1">
    <source>
        <dbReference type="ARBA" id="ARBA00004123"/>
    </source>
</evidence>
<dbReference type="InterPro" id="IPR020568">
    <property type="entry name" value="Ribosomal_Su5_D2-typ_SF"/>
</dbReference>
<dbReference type="Gene3D" id="3.30.230.10">
    <property type="match status" value="1"/>
</dbReference>
<dbReference type="Gene3D" id="3.30.565.10">
    <property type="entry name" value="Histidine kinase-like ATPase, C-terminal domain"/>
    <property type="match status" value="1"/>
</dbReference>
<dbReference type="GO" id="GO:0030983">
    <property type="term" value="F:mismatched DNA binding"/>
    <property type="evidence" value="ECO:0007669"/>
    <property type="project" value="InterPro"/>
</dbReference>
<dbReference type="GO" id="GO:0006298">
    <property type="term" value="P:mismatch repair"/>
    <property type="evidence" value="ECO:0007669"/>
    <property type="project" value="InterPro"/>
</dbReference>
<dbReference type="FunFam" id="3.30.565.10:FF:000109">
    <property type="entry name" value="Related to MLH1-DNA mismatch repair protein"/>
    <property type="match status" value="1"/>
</dbReference>
<dbReference type="InterPro" id="IPR036890">
    <property type="entry name" value="HATPase_C_sf"/>
</dbReference>
<dbReference type="PANTHER" id="PTHR10073">
    <property type="entry name" value="DNA MISMATCH REPAIR PROTEIN MLH, PMS, MUTL"/>
    <property type="match status" value="1"/>
</dbReference>
<proteinExistence type="inferred from homology"/>
<comment type="similarity">
    <text evidence="2">Belongs to the DNA mismatch repair MutL/HexB family.</text>
</comment>
<dbReference type="InterPro" id="IPR038973">
    <property type="entry name" value="MutL/Mlh/Pms-like"/>
</dbReference>
<dbReference type="InterPro" id="IPR013507">
    <property type="entry name" value="DNA_mismatch_S5_2-like"/>
</dbReference>
<feature type="compositionally biased region" description="Acidic residues" evidence="6">
    <location>
        <begin position="444"/>
        <end position="453"/>
    </location>
</feature>
<dbReference type="Pfam" id="PF16413">
    <property type="entry name" value="Mlh1_C"/>
    <property type="match status" value="1"/>
</dbReference>
<dbReference type="GO" id="GO:0016887">
    <property type="term" value="F:ATP hydrolysis activity"/>
    <property type="evidence" value="ECO:0007669"/>
    <property type="project" value="InterPro"/>
</dbReference>
<evidence type="ECO:0000256" key="4">
    <source>
        <dbReference type="ARBA" id="ARBA00023204"/>
    </source>
</evidence>
<comment type="caution">
    <text evidence="8">The sequence shown here is derived from an EMBL/GenBank/DDBJ whole genome shotgun (WGS) entry which is preliminary data.</text>
</comment>
<sequence length="710" mass="78482">MDPSNPPDTDASTAQDTGGTVQPKSIRKLTEDVVNRIAAAEIIHRPANAVKELLENALDAGATSIRVNVKEGGLKLLQITDNGHGINRADLPLLCERYATSKLQKFEDLQSLATYGFRGEALASISYCSHLEVITKTHADSCGWKAQYDSGALKDDPRPTAANDGTVISAEDLFYNMPLRKRAFRSASDEYTRILDVVTKYAVHNPQASWVCKKAGSALPDVSTSVDSTARANIALLYTPSLAAELLEVPLTHFAPKLGASCHGWVSNANSNWARNGGWILFINNRLVESTKIKKAIHGLYTAFLAKGASPFVYLSLHIDPAKVDVNVHPTKSEVHFLHEDEIVDAVVAAVDKALAGANASRSFTVQTMLPGAEAFASQRDRGDGPSTQRPKSTAPNYKVRMDPTNRTLDSMVAVLNPSQISPYDERASKRRGVSGGDEVQLVGDDDDDEDDTPMWNATAEDKTKETPESACDFESIQDLRRAVRKRASLDLMETLSRHAFVGVVDRRMCLSLVQHSTKLLLVNHAALGDEHFYQLGLRQFGALGRLRLEPAPKLADLLRLAAEDEPGIEDNGLDIDAVVKREMVDEYFSLAISSSGAVESIPLLLKGYTPNLDRLPHFLLCLATRVNWTNEKECFETFLRELAFFYSPRPFDDRGDDDETAEEVAHQQWQLEHVLFPSFRRTQWPRSLSDHDVSQVANLPDLFRVFERC</sequence>
<evidence type="ECO:0000256" key="6">
    <source>
        <dbReference type="SAM" id="MobiDB-lite"/>
    </source>
</evidence>
<dbReference type="InterPro" id="IPR032189">
    <property type="entry name" value="Mlh1_C"/>
</dbReference>
<dbReference type="Pfam" id="PF01119">
    <property type="entry name" value="DNA_mis_repair"/>
    <property type="match status" value="1"/>
</dbReference>
<dbReference type="AlphaFoldDB" id="A0A427XUH4"/>
<keyword evidence="3" id="KW-0227">DNA damage</keyword>
<feature type="region of interest" description="Disordered" evidence="6">
    <location>
        <begin position="422"/>
        <end position="456"/>
    </location>
</feature>
<dbReference type="InterPro" id="IPR014721">
    <property type="entry name" value="Ribsml_uS5_D2-typ_fold_subgr"/>
</dbReference>
<name>A0A427XUH4_9TREE</name>
<dbReference type="InterPro" id="IPR002099">
    <property type="entry name" value="MutL/Mlh/PMS"/>
</dbReference>
<evidence type="ECO:0000256" key="5">
    <source>
        <dbReference type="ARBA" id="ARBA00023242"/>
    </source>
</evidence>
<dbReference type="GeneID" id="39592003"/>
<feature type="region of interest" description="Disordered" evidence="6">
    <location>
        <begin position="377"/>
        <end position="403"/>
    </location>
</feature>
<dbReference type="EMBL" id="RSCE01000005">
    <property type="protein sequence ID" value="RSH82482.1"/>
    <property type="molecule type" value="Genomic_DNA"/>
</dbReference>
<dbReference type="GO" id="GO:0005524">
    <property type="term" value="F:ATP binding"/>
    <property type="evidence" value="ECO:0007669"/>
    <property type="project" value="InterPro"/>
</dbReference>
<dbReference type="NCBIfam" id="TIGR00585">
    <property type="entry name" value="mutl"/>
    <property type="match status" value="1"/>
</dbReference>
<dbReference type="PROSITE" id="PS00058">
    <property type="entry name" value="DNA_MISMATCH_REPAIR_1"/>
    <property type="match status" value="1"/>
</dbReference>
<evidence type="ECO:0000313" key="8">
    <source>
        <dbReference type="EMBL" id="RSH82482.1"/>
    </source>
</evidence>
<feature type="domain" description="DNA mismatch repair protein S5" evidence="7">
    <location>
        <begin position="234"/>
        <end position="356"/>
    </location>
</feature>
<evidence type="ECO:0000259" key="7">
    <source>
        <dbReference type="SMART" id="SM01340"/>
    </source>
</evidence>
<dbReference type="SUPFAM" id="SSF54211">
    <property type="entry name" value="Ribosomal protein S5 domain 2-like"/>
    <property type="match status" value="1"/>
</dbReference>
<protein>
    <submittedName>
        <fullName evidence="8">DNA mismatch repair protein</fullName>
    </submittedName>
</protein>
<gene>
    <name evidence="8" type="primary">MLH1</name>
    <name evidence="8" type="ORF">EHS24_007460</name>
</gene>
<dbReference type="Proteomes" id="UP000279236">
    <property type="component" value="Unassembled WGS sequence"/>
</dbReference>
<evidence type="ECO:0000313" key="9">
    <source>
        <dbReference type="Proteomes" id="UP000279236"/>
    </source>
</evidence>
<dbReference type="SUPFAM" id="SSF55874">
    <property type="entry name" value="ATPase domain of HSP90 chaperone/DNA topoisomerase II/histidine kinase"/>
    <property type="match status" value="1"/>
</dbReference>
<reference evidence="8 9" key="1">
    <citation type="submission" date="2018-11" db="EMBL/GenBank/DDBJ databases">
        <title>Genome sequence of Apiotrichum porosum DSM 27194.</title>
        <authorList>
            <person name="Aliyu H."/>
            <person name="Gorte O."/>
            <person name="Ochsenreither K."/>
        </authorList>
    </citation>
    <scope>NUCLEOTIDE SEQUENCE [LARGE SCALE GENOMIC DNA]</scope>
    <source>
        <strain evidence="8 9">DSM 27194</strain>
    </source>
</reference>
<dbReference type="GO" id="GO:0140664">
    <property type="term" value="F:ATP-dependent DNA damage sensor activity"/>
    <property type="evidence" value="ECO:0007669"/>
    <property type="project" value="InterPro"/>
</dbReference>
<keyword evidence="4" id="KW-0234">DNA repair</keyword>
<feature type="compositionally biased region" description="Polar residues" evidence="6">
    <location>
        <begin position="386"/>
        <end position="396"/>
    </location>
</feature>
<dbReference type="InterPro" id="IPR014762">
    <property type="entry name" value="DNA_mismatch_repair_CS"/>
</dbReference>
<evidence type="ECO:0000256" key="3">
    <source>
        <dbReference type="ARBA" id="ARBA00022763"/>
    </source>
</evidence>
<dbReference type="PANTHER" id="PTHR10073:SF12">
    <property type="entry name" value="DNA MISMATCH REPAIR PROTEIN MLH1"/>
    <property type="match status" value="1"/>
</dbReference>